<feature type="compositionally biased region" description="Low complexity" evidence="1">
    <location>
        <begin position="7"/>
        <end position="19"/>
    </location>
</feature>
<feature type="compositionally biased region" description="Low complexity" evidence="1">
    <location>
        <begin position="332"/>
        <end position="354"/>
    </location>
</feature>
<feature type="region of interest" description="Disordered" evidence="1">
    <location>
        <begin position="450"/>
        <end position="536"/>
    </location>
</feature>
<feature type="compositionally biased region" description="Low complexity" evidence="1">
    <location>
        <begin position="239"/>
        <end position="253"/>
    </location>
</feature>
<dbReference type="Proteomes" id="UP000291116">
    <property type="component" value="Unassembled WGS sequence"/>
</dbReference>
<feature type="compositionally biased region" description="Basic and acidic residues" evidence="1">
    <location>
        <begin position="382"/>
        <end position="400"/>
    </location>
</feature>
<organism evidence="2 3">
    <name type="scientific">Pseudo-nitzschia multistriata</name>
    <dbReference type="NCBI Taxonomy" id="183589"/>
    <lineage>
        <taxon>Eukaryota</taxon>
        <taxon>Sar</taxon>
        <taxon>Stramenopiles</taxon>
        <taxon>Ochrophyta</taxon>
        <taxon>Bacillariophyta</taxon>
        <taxon>Bacillariophyceae</taxon>
        <taxon>Bacillariophycidae</taxon>
        <taxon>Bacillariales</taxon>
        <taxon>Bacillariaceae</taxon>
        <taxon>Pseudo-nitzschia</taxon>
    </lineage>
</organism>
<accession>A0A448ZG85</accession>
<dbReference type="EMBL" id="CAACVS010000329">
    <property type="protein sequence ID" value="VEU41059.1"/>
    <property type="molecule type" value="Genomic_DNA"/>
</dbReference>
<feature type="region of interest" description="Disordered" evidence="1">
    <location>
        <begin position="326"/>
        <end position="355"/>
    </location>
</feature>
<evidence type="ECO:0000313" key="2">
    <source>
        <dbReference type="EMBL" id="VEU41059.1"/>
    </source>
</evidence>
<protein>
    <submittedName>
        <fullName evidence="2">Uncharacterized protein</fullName>
    </submittedName>
</protein>
<name>A0A448ZG85_9STRA</name>
<feature type="compositionally biased region" description="Low complexity" evidence="1">
    <location>
        <begin position="121"/>
        <end position="137"/>
    </location>
</feature>
<feature type="compositionally biased region" description="Basic and acidic residues" evidence="1">
    <location>
        <begin position="450"/>
        <end position="486"/>
    </location>
</feature>
<feature type="region of interest" description="Disordered" evidence="1">
    <location>
        <begin position="1"/>
        <end position="273"/>
    </location>
</feature>
<evidence type="ECO:0000313" key="3">
    <source>
        <dbReference type="Proteomes" id="UP000291116"/>
    </source>
</evidence>
<feature type="compositionally biased region" description="Low complexity" evidence="1">
    <location>
        <begin position="175"/>
        <end position="195"/>
    </location>
</feature>
<feature type="compositionally biased region" description="Basic and acidic residues" evidence="1">
    <location>
        <begin position="104"/>
        <end position="120"/>
    </location>
</feature>
<sequence>MDKSNDNKNSSNNHSNNHSDPPRGTDTETAIMVEVYQPKKRRGIAGQRTTRVTRTPKPYWPGLEIDEHDRTKAGGCSGLVGAPKEGEGNSSPPGSVRGPTGGEIPERDAAGQKTVAHHDGPPSGVSAAPGKSGSAAGRFRKRKRRSDTRTGASEGNPPFPGHGGASRAGDGDGAEAGSRSGAEAAATDKPAAALGAGPGSAERETTPGPTEPAAGDPATTAPLHAGEEANPNHPSGDATGTTPKGSGGPKRTPASAGSRSTASEATSVVTPSKTTPRALVRFLLRKKFPVLADCVAYIRDVLSGMVSGSPALLQKHLTASETASLSSFGLPQNGSNNTSSNGSNQQQQQQQQAQHEALLGFEDICNRQEALLDRMAGLESALGKREEESPVPAPERESLESPRAAEAALRLELEEARASAASVKEFFRSRLEEQFRELEKRDALLRERERELEAARGENERLLARLGTRSRESSTPERQVRHRQTEGRGQLRRSPRSLARSGRSENPTGPRVAGPGGGTTSSVRERQVFHWQESWP</sequence>
<dbReference type="AlphaFoldDB" id="A0A448ZG85"/>
<evidence type="ECO:0000256" key="1">
    <source>
        <dbReference type="SAM" id="MobiDB-lite"/>
    </source>
</evidence>
<reference evidence="2 3" key="1">
    <citation type="submission" date="2019-01" db="EMBL/GenBank/DDBJ databases">
        <authorList>
            <person name="Ferrante I. M."/>
        </authorList>
    </citation>
    <scope>NUCLEOTIDE SEQUENCE [LARGE SCALE GENOMIC DNA]</scope>
    <source>
        <strain evidence="2 3">B856</strain>
    </source>
</reference>
<gene>
    <name evidence="2" type="ORF">PSNMU_V1.4_AUG-EV-PASAV3_0079620</name>
</gene>
<proteinExistence type="predicted"/>
<feature type="region of interest" description="Disordered" evidence="1">
    <location>
        <begin position="381"/>
        <end position="403"/>
    </location>
</feature>
<keyword evidence="3" id="KW-1185">Reference proteome</keyword>
<feature type="compositionally biased region" description="Polar residues" evidence="1">
    <location>
        <begin position="255"/>
        <end position="273"/>
    </location>
</feature>